<dbReference type="AlphaFoldDB" id="E4Z641"/>
<accession>E4Z641</accession>
<dbReference type="InterPro" id="IPR003609">
    <property type="entry name" value="Pan_app"/>
</dbReference>
<keyword evidence="1" id="KW-0472">Membrane</keyword>
<organism evidence="3">
    <name type="scientific">Oikopleura dioica</name>
    <name type="common">Tunicate</name>
    <dbReference type="NCBI Taxonomy" id="34765"/>
    <lineage>
        <taxon>Eukaryota</taxon>
        <taxon>Metazoa</taxon>
        <taxon>Chordata</taxon>
        <taxon>Tunicata</taxon>
        <taxon>Appendicularia</taxon>
        <taxon>Copelata</taxon>
        <taxon>Oikopleuridae</taxon>
        <taxon>Oikopleura</taxon>
    </lineage>
</organism>
<dbReference type="Proteomes" id="UP000011014">
    <property type="component" value="Unassembled WGS sequence"/>
</dbReference>
<keyword evidence="1" id="KW-1133">Transmembrane helix</keyword>
<sequence>ENKRLAVTSLEDCYAECKNEKKCKGFDLDSKGGCVLAFQDCRPEDLVLHPIYDDKDDHGKKSYWVYFFGHDKKQLSYTYYPMSGCSTPERSSDCDKNLVDHIEDLYFEFLAHMEKKSAAEHKNEEASDNFRQKVTLLVTIFGSILVVLAFVFVVYRISVNQKTVDPGVQMTSTAPPDNSVPDHAITGIAVDPFCGD</sequence>
<evidence type="ECO:0000256" key="1">
    <source>
        <dbReference type="SAM" id="Phobius"/>
    </source>
</evidence>
<gene>
    <name evidence="3" type="ORF">GSOID_T00027746001</name>
</gene>
<name>E4Z641_OIKDI</name>
<dbReference type="EMBL" id="FN657913">
    <property type="protein sequence ID" value="CBY43169.1"/>
    <property type="molecule type" value="Genomic_DNA"/>
</dbReference>
<feature type="domain" description="Apple" evidence="2">
    <location>
        <begin position="3"/>
        <end position="36"/>
    </location>
</feature>
<evidence type="ECO:0000259" key="2">
    <source>
        <dbReference type="Pfam" id="PF00024"/>
    </source>
</evidence>
<proteinExistence type="predicted"/>
<protein>
    <recommendedName>
        <fullName evidence="2">Apple domain-containing protein</fullName>
    </recommendedName>
</protein>
<reference evidence="3" key="1">
    <citation type="journal article" date="2010" name="Science">
        <title>Plasticity of animal genome architecture unmasked by rapid evolution of a pelagic tunicate.</title>
        <authorList>
            <person name="Denoeud F."/>
            <person name="Henriet S."/>
            <person name="Mungpakdee S."/>
            <person name="Aury J.M."/>
            <person name="Da Silva C."/>
            <person name="Brinkmann H."/>
            <person name="Mikhaleva J."/>
            <person name="Olsen L.C."/>
            <person name="Jubin C."/>
            <person name="Canestro C."/>
            <person name="Bouquet J.M."/>
            <person name="Danks G."/>
            <person name="Poulain J."/>
            <person name="Campsteijn C."/>
            <person name="Adamski M."/>
            <person name="Cross I."/>
            <person name="Yadetie F."/>
            <person name="Muffato M."/>
            <person name="Louis A."/>
            <person name="Butcher S."/>
            <person name="Tsagkogeorga G."/>
            <person name="Konrad A."/>
            <person name="Singh S."/>
            <person name="Jensen M.F."/>
            <person name="Cong E.H."/>
            <person name="Eikeseth-Otteraa H."/>
            <person name="Noel B."/>
            <person name="Anthouard V."/>
            <person name="Porcel B.M."/>
            <person name="Kachouri-Lafond R."/>
            <person name="Nishino A."/>
            <person name="Ugolini M."/>
            <person name="Chourrout P."/>
            <person name="Nishida H."/>
            <person name="Aasland R."/>
            <person name="Huzurbazar S."/>
            <person name="Westhof E."/>
            <person name="Delsuc F."/>
            <person name="Lehrach H."/>
            <person name="Reinhardt R."/>
            <person name="Weissenbach J."/>
            <person name="Roy S.W."/>
            <person name="Artiguenave F."/>
            <person name="Postlethwait J.H."/>
            <person name="Manak J.R."/>
            <person name="Thompson E.M."/>
            <person name="Jaillon O."/>
            <person name="Du Pasquier L."/>
            <person name="Boudinot P."/>
            <person name="Liberles D.A."/>
            <person name="Volff J.N."/>
            <person name="Philippe H."/>
            <person name="Lenhard B."/>
            <person name="Roest Crollius H."/>
            <person name="Wincker P."/>
            <person name="Chourrout D."/>
        </authorList>
    </citation>
    <scope>NUCLEOTIDE SEQUENCE [LARGE SCALE GENOMIC DNA]</scope>
</reference>
<keyword evidence="1" id="KW-0812">Transmembrane</keyword>
<evidence type="ECO:0000313" key="3">
    <source>
        <dbReference type="EMBL" id="CBY43169.1"/>
    </source>
</evidence>
<dbReference type="Pfam" id="PF00024">
    <property type="entry name" value="PAN_1"/>
    <property type="match status" value="1"/>
</dbReference>
<feature type="non-terminal residue" evidence="3">
    <location>
        <position position="1"/>
    </location>
</feature>
<feature type="transmembrane region" description="Helical" evidence="1">
    <location>
        <begin position="134"/>
        <end position="155"/>
    </location>
</feature>